<proteinExistence type="predicted"/>
<name>A0AAU2JNC7_9ACTN</name>
<gene>
    <name evidence="2" type="ORF">OG327_09075</name>
</gene>
<dbReference type="AlphaFoldDB" id="A0AAU2JNC7"/>
<evidence type="ECO:0000256" key="1">
    <source>
        <dbReference type="SAM" id="MobiDB-lite"/>
    </source>
</evidence>
<organism evidence="2">
    <name type="scientific">Streptomyces sp. NBC_00049</name>
    <dbReference type="NCBI Taxonomy" id="2903617"/>
    <lineage>
        <taxon>Bacteria</taxon>
        <taxon>Bacillati</taxon>
        <taxon>Actinomycetota</taxon>
        <taxon>Actinomycetes</taxon>
        <taxon>Kitasatosporales</taxon>
        <taxon>Streptomycetaceae</taxon>
        <taxon>Streptomyces</taxon>
    </lineage>
</organism>
<accession>A0AAU2JNC7</accession>
<sequence>MTYWDPMPTARELETGPLPAPGGGTWLPDPAYGGWWNHRPDRWEERDWRNVPGPFYGAGTDNCWMGRLIAPANVLYEDEWGAEFVYRQPRDAEETLAVLGAAAQDPMGGHACDGDDRWTPELVRDWWRERDRVREWAVALDRTWSVSEREDEREAAGGARAYVAHIDDGLAAYLRGYLFRLAEGRPPAPGENLPGL</sequence>
<evidence type="ECO:0000313" key="2">
    <source>
        <dbReference type="EMBL" id="WTU73476.1"/>
    </source>
</evidence>
<dbReference type="EMBL" id="CP108264">
    <property type="protein sequence ID" value="WTU73476.1"/>
    <property type="molecule type" value="Genomic_DNA"/>
</dbReference>
<reference evidence="2" key="1">
    <citation type="submission" date="2022-10" db="EMBL/GenBank/DDBJ databases">
        <title>The complete genomes of actinobacterial strains from the NBC collection.</title>
        <authorList>
            <person name="Joergensen T.S."/>
            <person name="Alvarez Arevalo M."/>
            <person name="Sterndorff E.B."/>
            <person name="Faurdal D."/>
            <person name="Vuksanovic O."/>
            <person name="Mourched A.-S."/>
            <person name="Charusanti P."/>
            <person name="Shaw S."/>
            <person name="Blin K."/>
            <person name="Weber T."/>
        </authorList>
    </citation>
    <scope>NUCLEOTIDE SEQUENCE</scope>
    <source>
        <strain evidence="2">NBC_00049</strain>
    </source>
</reference>
<feature type="region of interest" description="Disordered" evidence="1">
    <location>
        <begin position="1"/>
        <end position="24"/>
    </location>
</feature>
<protein>
    <submittedName>
        <fullName evidence="2">Ferredoxin</fullName>
    </submittedName>
</protein>